<dbReference type="Proteomes" id="UP000265715">
    <property type="component" value="Unassembled WGS sequence"/>
</dbReference>
<reference evidence="4 5" key="1">
    <citation type="submission" date="2018-08" db="EMBL/GenBank/DDBJ databases">
        <title>Meiothermus terrae DSM 26712 genome sequencing project.</title>
        <authorList>
            <person name="Da Costa M.S."/>
            <person name="Albuquerque L."/>
            <person name="Raposo P."/>
            <person name="Froufe H.J.C."/>
            <person name="Barroso C.S."/>
            <person name="Egas C."/>
        </authorList>
    </citation>
    <scope>NUCLEOTIDE SEQUENCE [LARGE SCALE GENOMIC DNA]</scope>
    <source>
        <strain evidence="4 5">DSM 26712</strain>
    </source>
</reference>
<dbReference type="Pfam" id="PF08445">
    <property type="entry name" value="FR47"/>
    <property type="match status" value="1"/>
</dbReference>
<protein>
    <submittedName>
        <fullName evidence="4">FR47-like protein</fullName>
    </submittedName>
</protein>
<accession>A0A399F2I1</accession>
<evidence type="ECO:0000313" key="5">
    <source>
        <dbReference type="Proteomes" id="UP000265715"/>
    </source>
</evidence>
<dbReference type="CDD" id="cd04301">
    <property type="entry name" value="NAT_SF"/>
    <property type="match status" value="1"/>
</dbReference>
<dbReference type="EMBL" id="QXDL01000001">
    <property type="protein sequence ID" value="RIH90957.1"/>
    <property type="molecule type" value="Genomic_DNA"/>
</dbReference>
<dbReference type="PANTHER" id="PTHR43877">
    <property type="entry name" value="AMINOALKYLPHOSPHONATE N-ACETYLTRANSFERASE-RELATED-RELATED"/>
    <property type="match status" value="1"/>
</dbReference>
<evidence type="ECO:0000256" key="1">
    <source>
        <dbReference type="ARBA" id="ARBA00022679"/>
    </source>
</evidence>
<dbReference type="Gene3D" id="3.40.630.30">
    <property type="match status" value="1"/>
</dbReference>
<evidence type="ECO:0000256" key="2">
    <source>
        <dbReference type="ARBA" id="ARBA00023315"/>
    </source>
</evidence>
<sequence length="181" mass="20144">MAPHPGIPVTVRPARPDDAPAIARVHVDSWRETYAGIVPGDFLASLSYERREQMWKSGLEHPGWKGVLFVAEAPEHGVVGFVAGGPPQEPDGEFSCELWALYLLRAHQGKGTGGQLFRRFTSEMASRGHSSMLLWVLAENPTTGFYERMGGVKVREREIEVGGKKLVEWAYGWRDLGTGRW</sequence>
<dbReference type="InterPro" id="IPR050832">
    <property type="entry name" value="Bact_Acetyltransf"/>
</dbReference>
<dbReference type="SUPFAM" id="SSF55729">
    <property type="entry name" value="Acyl-CoA N-acyltransferases (Nat)"/>
    <property type="match status" value="1"/>
</dbReference>
<dbReference type="PROSITE" id="PS51186">
    <property type="entry name" value="GNAT"/>
    <property type="match status" value="1"/>
</dbReference>
<feature type="domain" description="N-acetyltransferase" evidence="3">
    <location>
        <begin position="9"/>
        <end position="168"/>
    </location>
</feature>
<dbReference type="InterPro" id="IPR000182">
    <property type="entry name" value="GNAT_dom"/>
</dbReference>
<proteinExistence type="predicted"/>
<evidence type="ECO:0000259" key="3">
    <source>
        <dbReference type="PROSITE" id="PS51186"/>
    </source>
</evidence>
<dbReference type="OrthoDB" id="5292888at2"/>
<gene>
    <name evidence="4" type="ORF">Mterra_00035</name>
</gene>
<dbReference type="InterPro" id="IPR016181">
    <property type="entry name" value="Acyl_CoA_acyltransferase"/>
</dbReference>
<keyword evidence="1" id="KW-0808">Transferase</keyword>
<keyword evidence="2" id="KW-0012">Acyltransferase</keyword>
<evidence type="ECO:0000313" key="4">
    <source>
        <dbReference type="EMBL" id="RIH90957.1"/>
    </source>
</evidence>
<organism evidence="4 5">
    <name type="scientific">Calidithermus terrae</name>
    <dbReference type="NCBI Taxonomy" id="1408545"/>
    <lineage>
        <taxon>Bacteria</taxon>
        <taxon>Thermotogati</taxon>
        <taxon>Deinococcota</taxon>
        <taxon>Deinococci</taxon>
        <taxon>Thermales</taxon>
        <taxon>Thermaceae</taxon>
        <taxon>Calidithermus</taxon>
    </lineage>
</organism>
<dbReference type="AlphaFoldDB" id="A0A399F2I1"/>
<dbReference type="InterPro" id="IPR013653">
    <property type="entry name" value="GCN5-like_dom"/>
</dbReference>
<comment type="caution">
    <text evidence="4">The sequence shown here is derived from an EMBL/GenBank/DDBJ whole genome shotgun (WGS) entry which is preliminary data.</text>
</comment>
<keyword evidence="5" id="KW-1185">Reference proteome</keyword>
<dbReference type="GO" id="GO:0016747">
    <property type="term" value="F:acyltransferase activity, transferring groups other than amino-acyl groups"/>
    <property type="evidence" value="ECO:0007669"/>
    <property type="project" value="InterPro"/>
</dbReference>
<name>A0A399F2I1_9DEIN</name>